<evidence type="ECO:0000313" key="5">
    <source>
        <dbReference type="Proteomes" id="UP000623269"/>
    </source>
</evidence>
<protein>
    <submittedName>
        <fullName evidence="4">GNAT family N-acetyltransferase</fullName>
    </submittedName>
</protein>
<keyword evidence="1" id="KW-0808">Transferase</keyword>
<dbReference type="Proteomes" id="UP000623269">
    <property type="component" value="Unassembled WGS sequence"/>
</dbReference>
<evidence type="ECO:0000313" key="4">
    <source>
        <dbReference type="EMBL" id="MBH1939654.1"/>
    </source>
</evidence>
<dbReference type="AlphaFoldDB" id="A0A8J7GX62"/>
<dbReference type="InterPro" id="IPR051556">
    <property type="entry name" value="N-term/lysine_N-AcTrnsfr"/>
</dbReference>
<dbReference type="CDD" id="cd04301">
    <property type="entry name" value="NAT_SF"/>
    <property type="match status" value="1"/>
</dbReference>
<dbReference type="SUPFAM" id="SSF55729">
    <property type="entry name" value="Acyl-CoA N-acyltransferases (Nat)"/>
    <property type="match status" value="1"/>
</dbReference>
<comment type="caution">
    <text evidence="4">The sequence shown here is derived from an EMBL/GenBank/DDBJ whole genome shotgun (WGS) entry which is preliminary data.</text>
</comment>
<dbReference type="GO" id="GO:0016747">
    <property type="term" value="F:acyltransferase activity, transferring groups other than amino-acyl groups"/>
    <property type="evidence" value="ECO:0007669"/>
    <property type="project" value="InterPro"/>
</dbReference>
<gene>
    <name evidence="4" type="ORF">I5677_01950</name>
</gene>
<dbReference type="Pfam" id="PF00583">
    <property type="entry name" value="Acetyltransf_1"/>
    <property type="match status" value="1"/>
</dbReference>
<dbReference type="EMBL" id="JAEAGR010000002">
    <property type="protein sequence ID" value="MBH1939654.1"/>
    <property type="molecule type" value="Genomic_DNA"/>
</dbReference>
<proteinExistence type="predicted"/>
<keyword evidence="5" id="KW-1185">Reference proteome</keyword>
<name>A0A8J7GX62_9FIRM</name>
<evidence type="ECO:0000259" key="3">
    <source>
        <dbReference type="PROSITE" id="PS51186"/>
    </source>
</evidence>
<dbReference type="InterPro" id="IPR000182">
    <property type="entry name" value="GNAT_dom"/>
</dbReference>
<dbReference type="PROSITE" id="PS51186">
    <property type="entry name" value="GNAT"/>
    <property type="match status" value="1"/>
</dbReference>
<dbReference type="RefSeq" id="WP_197659889.1">
    <property type="nucleotide sequence ID" value="NZ_JAEAGR010000002.1"/>
</dbReference>
<accession>A0A8J7GX62</accession>
<evidence type="ECO:0000256" key="2">
    <source>
        <dbReference type="ARBA" id="ARBA00023315"/>
    </source>
</evidence>
<dbReference type="PANTHER" id="PTHR42919">
    <property type="entry name" value="N-ALPHA-ACETYLTRANSFERASE"/>
    <property type="match status" value="1"/>
</dbReference>
<sequence length="153" mass="17336">MNLNIIKAEKKHLDDCKVALQNSDLGRVYFPQENKAINAINEGISKQEILVALNPEGLCLGFVWLIRNGVFHSFPYIHIIAVKEEYRSLGIGREILDYIEKLVAESSKIFLVVDDFNPKAKLLYQKVGYKEVGVIPDLYKKGINGSLMMKVLL</sequence>
<evidence type="ECO:0000256" key="1">
    <source>
        <dbReference type="ARBA" id="ARBA00022679"/>
    </source>
</evidence>
<organism evidence="4 5">
    <name type="scientific">Mobilitalea sibirica</name>
    <dbReference type="NCBI Taxonomy" id="1462919"/>
    <lineage>
        <taxon>Bacteria</taxon>
        <taxon>Bacillati</taxon>
        <taxon>Bacillota</taxon>
        <taxon>Clostridia</taxon>
        <taxon>Lachnospirales</taxon>
        <taxon>Lachnospiraceae</taxon>
        <taxon>Mobilitalea</taxon>
    </lineage>
</organism>
<dbReference type="InterPro" id="IPR016181">
    <property type="entry name" value="Acyl_CoA_acyltransferase"/>
</dbReference>
<dbReference type="PANTHER" id="PTHR42919:SF8">
    <property type="entry name" value="N-ALPHA-ACETYLTRANSFERASE 50"/>
    <property type="match status" value="1"/>
</dbReference>
<dbReference type="Gene3D" id="3.40.630.30">
    <property type="match status" value="1"/>
</dbReference>
<reference evidence="4" key="1">
    <citation type="submission" date="2020-12" db="EMBL/GenBank/DDBJ databases">
        <title>M. sibirica DSM 26468T genome.</title>
        <authorList>
            <person name="Thieme N."/>
            <person name="Rettenmaier R."/>
            <person name="Zverlov V."/>
            <person name="Liebl W."/>
        </authorList>
    </citation>
    <scope>NUCLEOTIDE SEQUENCE</scope>
    <source>
        <strain evidence="4">DSM 26468</strain>
    </source>
</reference>
<keyword evidence="2" id="KW-0012">Acyltransferase</keyword>
<feature type="domain" description="N-acetyltransferase" evidence="3">
    <location>
        <begin position="3"/>
        <end position="153"/>
    </location>
</feature>